<dbReference type="AlphaFoldDB" id="B0CDP2"/>
<proteinExistence type="predicted"/>
<dbReference type="EMBL" id="CP000828">
    <property type="protein sequence ID" value="ABW28111.1"/>
    <property type="molecule type" value="Genomic_DNA"/>
</dbReference>
<organism evidence="1 2">
    <name type="scientific">Acaryochloris marina (strain MBIC 11017)</name>
    <dbReference type="NCBI Taxonomy" id="329726"/>
    <lineage>
        <taxon>Bacteria</taxon>
        <taxon>Bacillati</taxon>
        <taxon>Cyanobacteriota</taxon>
        <taxon>Cyanophyceae</taxon>
        <taxon>Acaryochloridales</taxon>
        <taxon>Acaryochloridaceae</taxon>
        <taxon>Acaryochloris</taxon>
    </lineage>
</organism>
<dbReference type="Proteomes" id="UP000000268">
    <property type="component" value="Chromosome"/>
</dbReference>
<sequence>MFANQVYIQQETLTMVVSDLKVFRTQVHGGILDVCLGSFGPEYSGGAFDARFHFQKLGQLYITCRQQSQFTDFPLRLVADEATIHLKTEPVLLDYFIVGLTALYMGNPAEAYLEAIP</sequence>
<name>B0CDP2_ACAM1</name>
<dbReference type="eggNOG" id="ENOG50347FM">
    <property type="taxonomic scope" value="Bacteria"/>
</dbReference>
<reference evidence="1 2" key="1">
    <citation type="journal article" date="2008" name="Proc. Natl. Acad. Sci. U.S.A.">
        <title>Niche adaptation and genome expansion in the chlorophyll d-producing cyanobacterium Acaryochloris marina.</title>
        <authorList>
            <person name="Swingley W.D."/>
            <person name="Chen M."/>
            <person name="Cheung P.C."/>
            <person name="Conrad A.L."/>
            <person name="Dejesa L.C."/>
            <person name="Hao J."/>
            <person name="Honchak B.M."/>
            <person name="Karbach L.E."/>
            <person name="Kurdoglu A."/>
            <person name="Lahiri S."/>
            <person name="Mastrian S.D."/>
            <person name="Miyashita H."/>
            <person name="Page L."/>
            <person name="Ramakrishna P."/>
            <person name="Satoh S."/>
            <person name="Sattley W.M."/>
            <person name="Shimada Y."/>
            <person name="Taylor H.L."/>
            <person name="Tomo T."/>
            <person name="Tsuchiya T."/>
            <person name="Wang Z.T."/>
            <person name="Raymond J."/>
            <person name="Mimuro M."/>
            <person name="Blankenship R.E."/>
            <person name="Touchman J.W."/>
        </authorList>
    </citation>
    <scope>NUCLEOTIDE SEQUENCE [LARGE SCALE GENOMIC DNA]</scope>
    <source>
        <strain evidence="2">MBIC 11017</strain>
    </source>
</reference>
<accession>B0CDP2</accession>
<dbReference type="HOGENOM" id="CLU_2079562_0_0_3"/>
<dbReference type="RefSeq" id="WP_012163539.1">
    <property type="nucleotide sequence ID" value="NC_009925.1"/>
</dbReference>
<dbReference type="OrthoDB" id="582358at2"/>
<protein>
    <submittedName>
        <fullName evidence="1">Uncharacterized protein</fullName>
    </submittedName>
</protein>
<dbReference type="KEGG" id="amr:AM1_3115"/>
<evidence type="ECO:0000313" key="1">
    <source>
        <dbReference type="EMBL" id="ABW28111.1"/>
    </source>
</evidence>
<evidence type="ECO:0000313" key="2">
    <source>
        <dbReference type="Proteomes" id="UP000000268"/>
    </source>
</evidence>
<dbReference type="STRING" id="329726.AM1_3115"/>
<gene>
    <name evidence="1" type="ordered locus">AM1_3115</name>
</gene>
<keyword evidence="2" id="KW-1185">Reference proteome</keyword>